<dbReference type="Gene3D" id="3.30.160.60">
    <property type="entry name" value="Classic Zinc Finger"/>
    <property type="match status" value="1"/>
</dbReference>
<evidence type="ECO:0000256" key="1">
    <source>
        <dbReference type="PROSITE-ProRule" id="PRU00024"/>
    </source>
</evidence>
<keyword evidence="4" id="KW-1185">Reference proteome</keyword>
<dbReference type="PROSITE" id="PS50119">
    <property type="entry name" value="ZF_BBOX"/>
    <property type="match status" value="2"/>
</dbReference>
<reference evidence="3" key="1">
    <citation type="journal article" date="2019" name="bioRxiv">
        <title>The Genome of the Zebra Mussel, Dreissena polymorpha: A Resource for Invasive Species Research.</title>
        <authorList>
            <person name="McCartney M.A."/>
            <person name="Auch B."/>
            <person name="Kono T."/>
            <person name="Mallez S."/>
            <person name="Zhang Y."/>
            <person name="Obille A."/>
            <person name="Becker A."/>
            <person name="Abrahante J.E."/>
            <person name="Garbe J."/>
            <person name="Badalamenti J.P."/>
            <person name="Herman A."/>
            <person name="Mangelson H."/>
            <person name="Liachko I."/>
            <person name="Sullivan S."/>
            <person name="Sone E.D."/>
            <person name="Koren S."/>
            <person name="Silverstein K.A.T."/>
            <person name="Beckman K.B."/>
            <person name="Gohl D.M."/>
        </authorList>
    </citation>
    <scope>NUCLEOTIDE SEQUENCE</scope>
    <source>
        <strain evidence="3">Duluth1</strain>
        <tissue evidence="3">Whole animal</tissue>
    </source>
</reference>
<evidence type="ECO:0000259" key="2">
    <source>
        <dbReference type="PROSITE" id="PS50119"/>
    </source>
</evidence>
<gene>
    <name evidence="3" type="ORF">DPMN_087005</name>
</gene>
<sequence length="105" mass="12403">MAEKGSDLKYDFCCNVCEEDGVNKEAVFFCQQCSKALCDDCIGLHTQFFKKHVAYGREETNKWPVSTKLFEKLKFCERHSDHPIEMFCEDHRKLCCSMCHFHDHR</sequence>
<dbReference type="Proteomes" id="UP000828390">
    <property type="component" value="Unassembled WGS sequence"/>
</dbReference>
<reference evidence="3" key="2">
    <citation type="submission" date="2020-11" db="EMBL/GenBank/DDBJ databases">
        <authorList>
            <person name="McCartney M.A."/>
            <person name="Auch B."/>
            <person name="Kono T."/>
            <person name="Mallez S."/>
            <person name="Becker A."/>
            <person name="Gohl D.M."/>
            <person name="Silverstein K.A.T."/>
            <person name="Koren S."/>
            <person name="Bechman K.B."/>
            <person name="Herman A."/>
            <person name="Abrahante J.E."/>
            <person name="Garbe J."/>
        </authorList>
    </citation>
    <scope>NUCLEOTIDE SEQUENCE</scope>
    <source>
        <strain evidence="3">Duluth1</strain>
        <tissue evidence="3">Whole animal</tissue>
    </source>
</reference>
<accession>A0A9D4KS77</accession>
<dbReference type="InterPro" id="IPR000315">
    <property type="entry name" value="Znf_B-box"/>
</dbReference>
<evidence type="ECO:0000313" key="3">
    <source>
        <dbReference type="EMBL" id="KAH3844743.1"/>
    </source>
</evidence>
<keyword evidence="1" id="KW-0863">Zinc-finger</keyword>
<feature type="domain" description="B box-type" evidence="2">
    <location>
        <begin position="16"/>
        <end position="52"/>
    </location>
</feature>
<feature type="domain" description="B box-type" evidence="2">
    <location>
        <begin position="71"/>
        <end position="105"/>
    </location>
</feature>
<proteinExistence type="predicted"/>
<dbReference type="GO" id="GO:0008270">
    <property type="term" value="F:zinc ion binding"/>
    <property type="evidence" value="ECO:0007669"/>
    <property type="project" value="UniProtKB-KW"/>
</dbReference>
<name>A0A9D4KS77_DREPO</name>
<keyword evidence="1" id="KW-0862">Zinc</keyword>
<dbReference type="AlphaFoldDB" id="A0A9D4KS77"/>
<protein>
    <recommendedName>
        <fullName evidence="2">B box-type domain-containing protein</fullName>
    </recommendedName>
</protein>
<dbReference type="SUPFAM" id="SSF57845">
    <property type="entry name" value="B-box zinc-binding domain"/>
    <property type="match status" value="1"/>
</dbReference>
<organism evidence="3 4">
    <name type="scientific">Dreissena polymorpha</name>
    <name type="common">Zebra mussel</name>
    <name type="synonym">Mytilus polymorpha</name>
    <dbReference type="NCBI Taxonomy" id="45954"/>
    <lineage>
        <taxon>Eukaryota</taxon>
        <taxon>Metazoa</taxon>
        <taxon>Spiralia</taxon>
        <taxon>Lophotrochozoa</taxon>
        <taxon>Mollusca</taxon>
        <taxon>Bivalvia</taxon>
        <taxon>Autobranchia</taxon>
        <taxon>Heteroconchia</taxon>
        <taxon>Euheterodonta</taxon>
        <taxon>Imparidentia</taxon>
        <taxon>Neoheterodontei</taxon>
        <taxon>Myida</taxon>
        <taxon>Dreissenoidea</taxon>
        <taxon>Dreissenidae</taxon>
        <taxon>Dreissena</taxon>
    </lineage>
</organism>
<comment type="caution">
    <text evidence="3">The sequence shown here is derived from an EMBL/GenBank/DDBJ whole genome shotgun (WGS) entry which is preliminary data.</text>
</comment>
<evidence type="ECO:0000313" key="4">
    <source>
        <dbReference type="Proteomes" id="UP000828390"/>
    </source>
</evidence>
<keyword evidence="1" id="KW-0479">Metal-binding</keyword>
<dbReference type="EMBL" id="JAIWYP010000003">
    <property type="protein sequence ID" value="KAH3844743.1"/>
    <property type="molecule type" value="Genomic_DNA"/>
</dbReference>